<name>A0A927MEI5_9ACTN</name>
<dbReference type="SUPFAM" id="SSF103473">
    <property type="entry name" value="MFS general substrate transporter"/>
    <property type="match status" value="1"/>
</dbReference>
<feature type="transmembrane region" description="Helical" evidence="7">
    <location>
        <begin position="166"/>
        <end position="190"/>
    </location>
</feature>
<dbReference type="PANTHER" id="PTHR23513:SF6">
    <property type="entry name" value="MAJOR FACILITATOR SUPERFAMILY ASSOCIATED DOMAIN-CONTAINING PROTEIN"/>
    <property type="match status" value="1"/>
</dbReference>
<evidence type="ECO:0000256" key="5">
    <source>
        <dbReference type="ARBA" id="ARBA00022989"/>
    </source>
</evidence>
<keyword evidence="2" id="KW-0813">Transport</keyword>
<sequence>MPLADRLGLLRDPDFRRLFAATATSQLGDRVIFLALPLVAIVALDVGEFEVGLLSAATTAGSLLIGLPAGAWVDRLRKRSVLIHTDLLRAATILAVPLAWWADVLTMWLLLLVALTHGVLTVFFDVAYVSYLPHLVGRARLTEGNAKLASVRSAVSVSGPGLTGPLVGLLGAPVALSASALGMALSALFVGRIRGREAPVAPQPERSLVREISAGLRFVFGHPLLRPIVLADGVFGLFLIMYQAMLLVFLAREIQLGPFGIGAVLSAMGCGGLLGALVARRVLTRIGPGPAIWLAPLLTCPLAALMPLAGPGWSVLVATGGLLTLSLGGVIRLVAQAGVQQSVTPDPMLGRMSATFRFVQWGGMPLGGLLGGATGAWFGATTTLWIGAVGMTLSFLPTFCSALRTTRELPTEQPSASATTVGTAA</sequence>
<keyword evidence="6 7" id="KW-0472">Membrane</keyword>
<evidence type="ECO:0000256" key="4">
    <source>
        <dbReference type="ARBA" id="ARBA00022692"/>
    </source>
</evidence>
<feature type="transmembrane region" description="Helical" evidence="7">
    <location>
        <begin position="315"/>
        <end position="335"/>
    </location>
</feature>
<feature type="transmembrane region" description="Helical" evidence="7">
    <location>
        <begin position="94"/>
        <end position="124"/>
    </location>
</feature>
<keyword evidence="5 7" id="KW-1133">Transmembrane helix</keyword>
<keyword evidence="3" id="KW-1003">Cell membrane</keyword>
<feature type="transmembrane region" description="Helical" evidence="7">
    <location>
        <begin position="291"/>
        <end position="309"/>
    </location>
</feature>
<feature type="transmembrane region" description="Helical" evidence="7">
    <location>
        <begin position="384"/>
        <end position="403"/>
    </location>
</feature>
<dbReference type="EMBL" id="JADBEB010000001">
    <property type="protein sequence ID" value="MBE1491646.1"/>
    <property type="molecule type" value="Genomic_DNA"/>
</dbReference>
<dbReference type="Gene3D" id="1.20.1250.20">
    <property type="entry name" value="MFS general substrate transporter like domains"/>
    <property type="match status" value="1"/>
</dbReference>
<evidence type="ECO:0000313" key="9">
    <source>
        <dbReference type="Proteomes" id="UP000649753"/>
    </source>
</evidence>
<comment type="subcellular location">
    <subcellularLocation>
        <location evidence="1">Cell membrane</location>
        <topology evidence="1">Multi-pass membrane protein</topology>
    </subcellularLocation>
</comment>
<evidence type="ECO:0000256" key="6">
    <source>
        <dbReference type="ARBA" id="ARBA00023136"/>
    </source>
</evidence>
<protein>
    <submittedName>
        <fullName evidence="8">MFS family arabinose efflux permease</fullName>
    </submittedName>
</protein>
<dbReference type="RefSeq" id="WP_192770680.1">
    <property type="nucleotide sequence ID" value="NZ_JADBEB010000001.1"/>
</dbReference>
<comment type="caution">
    <text evidence="8">The sequence shown here is derived from an EMBL/GenBank/DDBJ whole genome shotgun (WGS) entry which is preliminary data.</text>
</comment>
<organism evidence="8 9">
    <name type="scientific">Plantactinospora soyae</name>
    <dbReference type="NCBI Taxonomy" id="1544732"/>
    <lineage>
        <taxon>Bacteria</taxon>
        <taxon>Bacillati</taxon>
        <taxon>Actinomycetota</taxon>
        <taxon>Actinomycetes</taxon>
        <taxon>Micromonosporales</taxon>
        <taxon>Micromonosporaceae</taxon>
        <taxon>Plantactinospora</taxon>
    </lineage>
</organism>
<keyword evidence="9" id="KW-1185">Reference proteome</keyword>
<dbReference type="GO" id="GO:0005886">
    <property type="term" value="C:plasma membrane"/>
    <property type="evidence" value="ECO:0007669"/>
    <property type="project" value="UniProtKB-SubCell"/>
</dbReference>
<feature type="transmembrane region" description="Helical" evidence="7">
    <location>
        <begin position="356"/>
        <end position="378"/>
    </location>
</feature>
<dbReference type="InterPro" id="IPR010290">
    <property type="entry name" value="TM_effector"/>
</dbReference>
<dbReference type="AlphaFoldDB" id="A0A927MEI5"/>
<proteinExistence type="predicted"/>
<dbReference type="InterPro" id="IPR036259">
    <property type="entry name" value="MFS_trans_sf"/>
</dbReference>
<evidence type="ECO:0000256" key="2">
    <source>
        <dbReference type="ARBA" id="ARBA00022448"/>
    </source>
</evidence>
<dbReference type="Proteomes" id="UP000649753">
    <property type="component" value="Unassembled WGS sequence"/>
</dbReference>
<gene>
    <name evidence="8" type="ORF">H4W31_007284</name>
</gene>
<accession>A0A927MEI5</accession>
<feature type="transmembrane region" description="Helical" evidence="7">
    <location>
        <begin position="256"/>
        <end position="279"/>
    </location>
</feature>
<evidence type="ECO:0000313" key="8">
    <source>
        <dbReference type="EMBL" id="MBE1491646.1"/>
    </source>
</evidence>
<evidence type="ECO:0000256" key="1">
    <source>
        <dbReference type="ARBA" id="ARBA00004651"/>
    </source>
</evidence>
<feature type="transmembrane region" description="Helical" evidence="7">
    <location>
        <begin position="228"/>
        <end position="250"/>
    </location>
</feature>
<dbReference type="PANTHER" id="PTHR23513">
    <property type="entry name" value="INTEGRAL MEMBRANE EFFLUX PROTEIN-RELATED"/>
    <property type="match status" value="1"/>
</dbReference>
<keyword evidence="4 7" id="KW-0812">Transmembrane</keyword>
<evidence type="ECO:0000256" key="3">
    <source>
        <dbReference type="ARBA" id="ARBA00022475"/>
    </source>
</evidence>
<reference evidence="8" key="1">
    <citation type="submission" date="2020-10" db="EMBL/GenBank/DDBJ databases">
        <title>Sequencing the genomes of 1000 actinobacteria strains.</title>
        <authorList>
            <person name="Klenk H.-P."/>
        </authorList>
    </citation>
    <scope>NUCLEOTIDE SEQUENCE</scope>
    <source>
        <strain evidence="8">DSM 46832</strain>
    </source>
</reference>
<dbReference type="CDD" id="cd06173">
    <property type="entry name" value="MFS_MefA_like"/>
    <property type="match status" value="1"/>
</dbReference>
<feature type="transmembrane region" description="Helical" evidence="7">
    <location>
        <begin position="53"/>
        <end position="73"/>
    </location>
</feature>
<evidence type="ECO:0000256" key="7">
    <source>
        <dbReference type="SAM" id="Phobius"/>
    </source>
</evidence>
<dbReference type="Pfam" id="PF05977">
    <property type="entry name" value="MFS_3"/>
    <property type="match status" value="1"/>
</dbReference>